<organism evidence="4 5">
    <name type="scientific">Pisolithus microcarpus 441</name>
    <dbReference type="NCBI Taxonomy" id="765257"/>
    <lineage>
        <taxon>Eukaryota</taxon>
        <taxon>Fungi</taxon>
        <taxon>Dikarya</taxon>
        <taxon>Basidiomycota</taxon>
        <taxon>Agaricomycotina</taxon>
        <taxon>Agaricomycetes</taxon>
        <taxon>Agaricomycetidae</taxon>
        <taxon>Boletales</taxon>
        <taxon>Sclerodermatineae</taxon>
        <taxon>Pisolithaceae</taxon>
        <taxon>Pisolithus</taxon>
    </lineage>
</organism>
<evidence type="ECO:0000256" key="3">
    <source>
        <dbReference type="PROSITE-ProRule" id="PRU00221"/>
    </source>
</evidence>
<dbReference type="GO" id="GO:0006890">
    <property type="term" value="P:retrograde vesicle-mediated transport, Golgi to endoplasmic reticulum"/>
    <property type="evidence" value="ECO:0007669"/>
    <property type="project" value="TreeGrafter"/>
</dbReference>
<reference evidence="5" key="2">
    <citation type="submission" date="2015-01" db="EMBL/GenBank/DDBJ databases">
        <title>Evolutionary Origins and Diversification of the Mycorrhizal Mutualists.</title>
        <authorList>
            <consortium name="DOE Joint Genome Institute"/>
            <consortium name="Mycorrhizal Genomics Consortium"/>
            <person name="Kohler A."/>
            <person name="Kuo A."/>
            <person name="Nagy L.G."/>
            <person name="Floudas D."/>
            <person name="Copeland A."/>
            <person name="Barry K.W."/>
            <person name="Cichocki N."/>
            <person name="Veneault-Fourrey C."/>
            <person name="LaButti K."/>
            <person name="Lindquist E.A."/>
            <person name="Lipzen A."/>
            <person name="Lundell T."/>
            <person name="Morin E."/>
            <person name="Murat C."/>
            <person name="Riley R."/>
            <person name="Ohm R."/>
            <person name="Sun H."/>
            <person name="Tunlid A."/>
            <person name="Henrissat B."/>
            <person name="Grigoriev I.V."/>
            <person name="Hibbett D.S."/>
            <person name="Martin F."/>
        </authorList>
    </citation>
    <scope>NUCLEOTIDE SEQUENCE [LARGE SCALE GENOMIC DNA]</scope>
    <source>
        <strain evidence="5">441</strain>
    </source>
</reference>
<dbReference type="PROSITE" id="PS50082">
    <property type="entry name" value="WD_REPEATS_2"/>
    <property type="match status" value="3"/>
</dbReference>
<keyword evidence="1 3" id="KW-0853">WD repeat</keyword>
<dbReference type="GO" id="GO:0006891">
    <property type="term" value="P:intra-Golgi vesicle-mediated transport"/>
    <property type="evidence" value="ECO:0007669"/>
    <property type="project" value="TreeGrafter"/>
</dbReference>
<reference evidence="4 5" key="1">
    <citation type="submission" date="2014-04" db="EMBL/GenBank/DDBJ databases">
        <authorList>
            <consortium name="DOE Joint Genome Institute"/>
            <person name="Kuo A."/>
            <person name="Kohler A."/>
            <person name="Costa M.D."/>
            <person name="Nagy L.G."/>
            <person name="Floudas D."/>
            <person name="Copeland A."/>
            <person name="Barry K.W."/>
            <person name="Cichocki N."/>
            <person name="Veneault-Fourrey C."/>
            <person name="LaButti K."/>
            <person name="Lindquist E.A."/>
            <person name="Lipzen A."/>
            <person name="Lundell T."/>
            <person name="Morin E."/>
            <person name="Murat C."/>
            <person name="Sun H."/>
            <person name="Tunlid A."/>
            <person name="Henrissat B."/>
            <person name="Grigoriev I.V."/>
            <person name="Hibbett D.S."/>
            <person name="Martin F."/>
            <person name="Nordberg H.P."/>
            <person name="Cantor M.N."/>
            <person name="Hua S.X."/>
        </authorList>
    </citation>
    <scope>NUCLEOTIDE SEQUENCE [LARGE SCALE GENOMIC DNA]</scope>
    <source>
        <strain evidence="4 5">441</strain>
    </source>
</reference>
<dbReference type="InterPro" id="IPR015943">
    <property type="entry name" value="WD40/YVTN_repeat-like_dom_sf"/>
</dbReference>
<dbReference type="PRINTS" id="PR00320">
    <property type="entry name" value="GPROTEINBRPT"/>
</dbReference>
<dbReference type="SUPFAM" id="SSF50978">
    <property type="entry name" value="WD40 repeat-like"/>
    <property type="match status" value="1"/>
</dbReference>
<dbReference type="AlphaFoldDB" id="A0A0C9YW77"/>
<dbReference type="Pfam" id="PF00400">
    <property type="entry name" value="WD40"/>
    <property type="match status" value="3"/>
</dbReference>
<keyword evidence="2" id="KW-0677">Repeat</keyword>
<dbReference type="HOGENOM" id="CLU_000288_57_18_1"/>
<protein>
    <submittedName>
        <fullName evidence="4">Unplaced genomic scaffold scaffold_255, whole genome shotgun sequence</fullName>
    </submittedName>
</protein>
<feature type="repeat" description="WD" evidence="3">
    <location>
        <begin position="98"/>
        <end position="139"/>
    </location>
</feature>
<sequence length="175" mass="19574">MKISTHRSTIYEGHSHYAMNMAFNPKDANTFASACLDRTIKMWSLGSPHLNFTMDAHDKGIDYVDFYPSPDHPYIVTTGDDKTIKVWGYLSESCVQMMEGHINNPSFVVSHPNLPIIISGSEDGTVKFWDSNTYRLADVLGYALGQAWCVMLRRDANEVAVGYNEGIIVIKVCSS</sequence>
<dbReference type="GO" id="GO:0006886">
    <property type="term" value="P:intracellular protein transport"/>
    <property type="evidence" value="ECO:0007669"/>
    <property type="project" value="TreeGrafter"/>
</dbReference>
<dbReference type="Gene3D" id="2.130.10.10">
    <property type="entry name" value="YVTN repeat-like/Quinoprotein amine dehydrogenase"/>
    <property type="match status" value="1"/>
</dbReference>
<dbReference type="PANTHER" id="PTHR19876:SF2">
    <property type="entry name" value="COATOMER SUBUNIT BETA"/>
    <property type="match status" value="1"/>
</dbReference>
<dbReference type="STRING" id="765257.A0A0C9YW77"/>
<dbReference type="SMART" id="SM00320">
    <property type="entry name" value="WD40"/>
    <property type="match status" value="3"/>
</dbReference>
<evidence type="ECO:0000313" key="5">
    <source>
        <dbReference type="Proteomes" id="UP000054018"/>
    </source>
</evidence>
<gene>
    <name evidence="4" type="ORF">PISMIDRAFT_17292</name>
</gene>
<evidence type="ECO:0000256" key="1">
    <source>
        <dbReference type="ARBA" id="ARBA00022574"/>
    </source>
</evidence>
<keyword evidence="5" id="KW-1185">Reference proteome</keyword>
<accession>A0A0C9YW77</accession>
<name>A0A0C9YW77_9AGAM</name>
<dbReference type="InterPro" id="IPR050844">
    <property type="entry name" value="Coatomer_complex_subunit"/>
</dbReference>
<dbReference type="GO" id="GO:0030126">
    <property type="term" value="C:COPI vesicle coat"/>
    <property type="evidence" value="ECO:0007669"/>
    <property type="project" value="TreeGrafter"/>
</dbReference>
<dbReference type="InterPro" id="IPR001680">
    <property type="entry name" value="WD40_rpt"/>
</dbReference>
<dbReference type="InterPro" id="IPR020472">
    <property type="entry name" value="WD40_PAC1"/>
</dbReference>
<evidence type="ECO:0000313" key="4">
    <source>
        <dbReference type="EMBL" id="KIK14412.1"/>
    </source>
</evidence>
<dbReference type="EMBL" id="KN833939">
    <property type="protein sequence ID" value="KIK14412.1"/>
    <property type="molecule type" value="Genomic_DNA"/>
</dbReference>
<dbReference type="Proteomes" id="UP000054018">
    <property type="component" value="Unassembled WGS sequence"/>
</dbReference>
<dbReference type="InterPro" id="IPR036322">
    <property type="entry name" value="WD40_repeat_dom_sf"/>
</dbReference>
<dbReference type="PROSITE" id="PS50294">
    <property type="entry name" value="WD_REPEATS_REGION"/>
    <property type="match status" value="3"/>
</dbReference>
<evidence type="ECO:0000256" key="2">
    <source>
        <dbReference type="ARBA" id="ARBA00022737"/>
    </source>
</evidence>
<feature type="repeat" description="WD" evidence="3">
    <location>
        <begin position="11"/>
        <end position="45"/>
    </location>
</feature>
<dbReference type="PANTHER" id="PTHR19876">
    <property type="entry name" value="COATOMER"/>
    <property type="match status" value="1"/>
</dbReference>
<proteinExistence type="predicted"/>
<feature type="repeat" description="WD" evidence="3">
    <location>
        <begin position="54"/>
        <end position="97"/>
    </location>
</feature>
<dbReference type="GO" id="GO:0006888">
    <property type="term" value="P:endoplasmic reticulum to Golgi vesicle-mediated transport"/>
    <property type="evidence" value="ECO:0007669"/>
    <property type="project" value="TreeGrafter"/>
</dbReference>
<dbReference type="OrthoDB" id="10261470at2759"/>